<protein>
    <submittedName>
        <fullName evidence="2">Uncharacterized protein</fullName>
    </submittedName>
</protein>
<name>A0AAJ0G129_9HYPO</name>
<accession>A0AAJ0G129</accession>
<organism evidence="2 3">
    <name type="scientific">Conoideocrella luteorostrata</name>
    <dbReference type="NCBI Taxonomy" id="1105319"/>
    <lineage>
        <taxon>Eukaryota</taxon>
        <taxon>Fungi</taxon>
        <taxon>Dikarya</taxon>
        <taxon>Ascomycota</taxon>
        <taxon>Pezizomycotina</taxon>
        <taxon>Sordariomycetes</taxon>
        <taxon>Hypocreomycetidae</taxon>
        <taxon>Hypocreales</taxon>
        <taxon>Clavicipitaceae</taxon>
        <taxon>Conoideocrella</taxon>
    </lineage>
</organism>
<feature type="compositionally biased region" description="Basic and acidic residues" evidence="1">
    <location>
        <begin position="758"/>
        <end position="768"/>
    </location>
</feature>
<dbReference type="EMBL" id="JASWJB010000032">
    <property type="protein sequence ID" value="KAK2608810.1"/>
    <property type="molecule type" value="Genomic_DNA"/>
</dbReference>
<evidence type="ECO:0000313" key="2">
    <source>
        <dbReference type="EMBL" id="KAK2608810.1"/>
    </source>
</evidence>
<feature type="region of interest" description="Disordered" evidence="1">
    <location>
        <begin position="722"/>
        <end position="776"/>
    </location>
</feature>
<gene>
    <name evidence="2" type="ORF">QQS21_002667</name>
</gene>
<evidence type="ECO:0000313" key="3">
    <source>
        <dbReference type="Proteomes" id="UP001251528"/>
    </source>
</evidence>
<sequence>MEDGFFTWPHVAARQQPNEQLQQLKLDSTQCTNNRFQDHLLTEFIDTGPSDYYIFDGNNVPQFGPFHEHLGGFGNNTVTTDNWAYDPTALDGETTLIDPQLSHADDVDPGDTAAISNTTVHDHPKEDVNEYCTAFFAPMKDSPNGRQRPKHIDHLDDQSPDASLDINHDADINIEPSVYPFGTPDFSSAVGFGTYKDAAPSQAAYDTACGIPIPFTQQFREIPGNDIFYQYLNYHPYDGPPVSSADLCPQEMNDLPYDVSSADMYLQGSADQARHVAPNPHWASHPHLENLHLPRAYNFGQGLQSLQVVNADGVSPDCIRRGEYTFNRNGEKTPHNPDHKKDGTRREKVRHPKKGSRKRGLRDSDESIMAQSWYDPWVYTPPSWRVEQEGDTTDDEEESLTPCGEFKYGADAQLMKPVYSKRDIQDYIKHCFAKTGRPLTLWVQGPPTTCAHRQTDHDKNCIYGECPLAHRTVVPASPRVAFDEFPAQTSNGIKDPHKVAGVMHLYCLEQCVDIVDLYERKVLFPDTRTFPSEEKNPFVLDPFCRYDAVRDLWDVWFDEQKYVRARAGMHRNRGEVGVPWKPRAAEDSLFRALVLGLKEKQGHSKQKVRDVRNGWLNGATWAGRTIDIHLGDLSVLAENQKHHDTAIRIRRARAAAHRKELREKKARMAGKGVGVYINDSRTKKRRTTTEAETEQRDKDASALNNRDFMNQFEQPKCSCPAMTMRSTNKGRASISTAPTSTAGNGSIPTAWMSLENPETIRESVPERRAPRKRKRL</sequence>
<feature type="compositionally biased region" description="Basic and acidic residues" evidence="1">
    <location>
        <begin position="687"/>
        <end position="700"/>
    </location>
</feature>
<evidence type="ECO:0000256" key="1">
    <source>
        <dbReference type="SAM" id="MobiDB-lite"/>
    </source>
</evidence>
<feature type="region of interest" description="Disordered" evidence="1">
    <location>
        <begin position="679"/>
        <end position="706"/>
    </location>
</feature>
<dbReference type="Proteomes" id="UP001251528">
    <property type="component" value="Unassembled WGS sequence"/>
</dbReference>
<comment type="caution">
    <text evidence="2">The sequence shown here is derived from an EMBL/GenBank/DDBJ whole genome shotgun (WGS) entry which is preliminary data.</text>
</comment>
<feature type="region of interest" description="Disordered" evidence="1">
    <location>
        <begin position="325"/>
        <end position="365"/>
    </location>
</feature>
<keyword evidence="3" id="KW-1185">Reference proteome</keyword>
<feature type="compositionally biased region" description="Basic and acidic residues" evidence="1">
    <location>
        <begin position="325"/>
        <end position="346"/>
    </location>
</feature>
<feature type="compositionally biased region" description="Basic residues" evidence="1">
    <location>
        <begin position="347"/>
        <end position="360"/>
    </location>
</feature>
<reference evidence="2" key="1">
    <citation type="submission" date="2023-06" db="EMBL/GenBank/DDBJ databases">
        <title>Conoideocrella luteorostrata (Hypocreales: Clavicipitaceae), a potential biocontrol fungus for elongate hemlock scale in United States Christmas tree production areas.</title>
        <authorList>
            <person name="Barrett H."/>
            <person name="Lovett B."/>
            <person name="Macias A.M."/>
            <person name="Stajich J.E."/>
            <person name="Kasson M.T."/>
        </authorList>
    </citation>
    <scope>NUCLEOTIDE SEQUENCE</scope>
    <source>
        <strain evidence="2">ARSEF 14590</strain>
    </source>
</reference>
<proteinExistence type="predicted"/>
<feature type="compositionally biased region" description="Polar residues" evidence="1">
    <location>
        <begin position="724"/>
        <end position="747"/>
    </location>
</feature>
<dbReference type="AlphaFoldDB" id="A0AAJ0G129"/>